<reference evidence="1" key="1">
    <citation type="submission" date="2018-05" db="EMBL/GenBank/DDBJ databases">
        <authorList>
            <person name="Lanie J.A."/>
            <person name="Ng W.-L."/>
            <person name="Kazmierczak K.M."/>
            <person name="Andrzejewski T.M."/>
            <person name="Davidsen T.M."/>
            <person name="Wayne K.J."/>
            <person name="Tettelin H."/>
            <person name="Glass J.I."/>
            <person name="Rusch D."/>
            <person name="Podicherti R."/>
            <person name="Tsui H.-C.T."/>
            <person name="Winkler M.E."/>
        </authorList>
    </citation>
    <scope>NUCLEOTIDE SEQUENCE</scope>
</reference>
<dbReference type="InterPro" id="IPR012675">
    <property type="entry name" value="Beta-grasp_dom_sf"/>
</dbReference>
<accession>A0A382SHH8</accession>
<evidence type="ECO:0000313" key="1">
    <source>
        <dbReference type="EMBL" id="SVD09354.1"/>
    </source>
</evidence>
<gene>
    <name evidence="1" type="ORF">METZ01_LOCUS362208</name>
</gene>
<name>A0A382SHH8_9ZZZZ</name>
<dbReference type="CDD" id="cd00565">
    <property type="entry name" value="Ubl_ThiS"/>
    <property type="match status" value="1"/>
</dbReference>
<proteinExistence type="predicted"/>
<dbReference type="SUPFAM" id="SSF54285">
    <property type="entry name" value="MoaD/ThiS"/>
    <property type="match status" value="1"/>
</dbReference>
<dbReference type="NCBIfam" id="TIGR01683">
    <property type="entry name" value="thiS"/>
    <property type="match status" value="1"/>
</dbReference>
<evidence type="ECO:0008006" key="2">
    <source>
        <dbReference type="Google" id="ProtNLM"/>
    </source>
</evidence>
<dbReference type="InterPro" id="IPR003749">
    <property type="entry name" value="ThiS/MoaD-like"/>
</dbReference>
<organism evidence="1">
    <name type="scientific">marine metagenome</name>
    <dbReference type="NCBI Taxonomy" id="408172"/>
    <lineage>
        <taxon>unclassified sequences</taxon>
        <taxon>metagenomes</taxon>
        <taxon>ecological metagenomes</taxon>
    </lineage>
</organism>
<dbReference type="PANTHER" id="PTHR34472">
    <property type="entry name" value="SULFUR CARRIER PROTEIN THIS"/>
    <property type="match status" value="1"/>
</dbReference>
<dbReference type="Gene3D" id="3.10.20.30">
    <property type="match status" value="1"/>
</dbReference>
<dbReference type="Pfam" id="PF02597">
    <property type="entry name" value="ThiS"/>
    <property type="match status" value="1"/>
</dbReference>
<dbReference type="EMBL" id="UINC01129154">
    <property type="protein sequence ID" value="SVD09354.1"/>
    <property type="molecule type" value="Genomic_DNA"/>
</dbReference>
<dbReference type="InterPro" id="IPR010035">
    <property type="entry name" value="Thi_S"/>
</dbReference>
<sequence>MIKVMVNGEPRRIASPSRLADLVAIEAGEDSKGVAVGLNRRVIPRPEWSRTRVTEGDEVEIIAPFAGG</sequence>
<dbReference type="InterPro" id="IPR016155">
    <property type="entry name" value="Mopterin_synth/thiamin_S_b"/>
</dbReference>
<protein>
    <recommendedName>
        <fullName evidence="2">Thiamine biosynthesis protein ThiS</fullName>
    </recommendedName>
</protein>
<dbReference type="PANTHER" id="PTHR34472:SF1">
    <property type="entry name" value="SULFUR CARRIER PROTEIN THIS"/>
    <property type="match status" value="1"/>
</dbReference>
<dbReference type="AlphaFoldDB" id="A0A382SHH8"/>